<dbReference type="InterPro" id="IPR032580">
    <property type="entry name" value="SatD"/>
</dbReference>
<comment type="caution">
    <text evidence="1">The sequence shown here is derived from an EMBL/GenBank/DDBJ whole genome shotgun (WGS) entry which is preliminary data.</text>
</comment>
<dbReference type="Pfam" id="PF16264">
    <property type="entry name" value="SatD"/>
    <property type="match status" value="1"/>
</dbReference>
<gene>
    <name evidence="1" type="ORF">SGODD07_00472</name>
</gene>
<reference evidence="1 2" key="1">
    <citation type="submission" date="2016-01" db="EMBL/GenBank/DDBJ databases">
        <title>Highly variable Streptococcus oralis are common among viridans streptococci isolated from primates.</title>
        <authorList>
            <person name="Denapaite D."/>
            <person name="Rieger M."/>
            <person name="Koendgen S."/>
            <person name="Brueckner R."/>
            <person name="Ochigava I."/>
            <person name="Kappeler P."/>
            <person name="Maetz-Rensing K."/>
            <person name="Leendertz F."/>
            <person name="Hakenbeck R."/>
        </authorList>
    </citation>
    <scope>NUCLEOTIDE SEQUENCE [LARGE SCALE GENOMIC DNA]</scope>
    <source>
        <strain evidence="1 2">DD07</strain>
    </source>
</reference>
<protein>
    <submittedName>
        <fullName evidence="1">SatD</fullName>
    </submittedName>
</protein>
<dbReference type="PATRIC" id="fig|1302.21.peg.533"/>
<dbReference type="Proteomes" id="UP000070096">
    <property type="component" value="Unassembled WGS sequence"/>
</dbReference>
<name>A0A139NAW4_STRGN</name>
<organism evidence="1 2">
    <name type="scientific">Streptococcus gordonii</name>
    <dbReference type="NCBI Taxonomy" id="1302"/>
    <lineage>
        <taxon>Bacteria</taxon>
        <taxon>Bacillati</taxon>
        <taxon>Bacillota</taxon>
        <taxon>Bacilli</taxon>
        <taxon>Lactobacillales</taxon>
        <taxon>Streptococcaceae</taxon>
        <taxon>Streptococcus</taxon>
    </lineage>
</organism>
<evidence type="ECO:0000313" key="1">
    <source>
        <dbReference type="EMBL" id="KXT73208.1"/>
    </source>
</evidence>
<sequence length="227" mass="25475">MYIALIADVIDSKQFKERSDLQKKLEAVLFHMNNRFETYLASRLTLTLGDEFQALFTLDAPIFQIIDCLRQDLKPAQLRFGIGLGKIVTDIDPLQSIGADGPAYWNARAAINLVHQKNDYGNTQLYFSSGKKEEDFQINALLASGEAIKSDWRESQEELLRGLLKLSIYSEVFSQQELAQALSLNPSALSKRLKSSSIRVYLRSRAAALAAIQAIDITEGGQNERIF</sequence>
<dbReference type="EMBL" id="LQRC01000075">
    <property type="protein sequence ID" value="KXT73208.1"/>
    <property type="molecule type" value="Genomic_DNA"/>
</dbReference>
<evidence type="ECO:0000313" key="2">
    <source>
        <dbReference type="Proteomes" id="UP000070096"/>
    </source>
</evidence>
<proteinExistence type="predicted"/>
<accession>A0A139NAW4</accession>
<dbReference type="AlphaFoldDB" id="A0A139NAW4"/>